<keyword evidence="6" id="KW-1185">Reference proteome</keyword>
<comment type="similarity">
    <text evidence="1">Belongs to the peptidase M16 family.</text>
</comment>
<proteinExistence type="inferred from homology"/>
<dbReference type="Pfam" id="PF05193">
    <property type="entry name" value="Peptidase_M16_C"/>
    <property type="match status" value="2"/>
</dbReference>
<dbReference type="PANTHER" id="PTHR11851:SF49">
    <property type="entry name" value="MITOCHONDRIAL-PROCESSING PEPTIDASE SUBUNIT ALPHA"/>
    <property type="match status" value="1"/>
</dbReference>
<dbReference type="GO" id="GO:0008233">
    <property type="term" value="F:peptidase activity"/>
    <property type="evidence" value="ECO:0007669"/>
    <property type="project" value="UniProtKB-KW"/>
</dbReference>
<name>A0A419W8S7_9BACT</name>
<accession>A0A419W8S7</accession>
<evidence type="ECO:0000259" key="3">
    <source>
        <dbReference type="Pfam" id="PF00675"/>
    </source>
</evidence>
<evidence type="ECO:0000313" key="5">
    <source>
        <dbReference type="EMBL" id="RKD91877.1"/>
    </source>
</evidence>
<protein>
    <submittedName>
        <fullName evidence="5">Zinc protease</fullName>
    </submittedName>
</protein>
<organism evidence="5 6">
    <name type="scientific">Mangrovibacterium diazotrophicum</name>
    <dbReference type="NCBI Taxonomy" id="1261403"/>
    <lineage>
        <taxon>Bacteria</taxon>
        <taxon>Pseudomonadati</taxon>
        <taxon>Bacteroidota</taxon>
        <taxon>Bacteroidia</taxon>
        <taxon>Marinilabiliales</taxon>
        <taxon>Prolixibacteraceae</taxon>
        <taxon>Mangrovibacterium</taxon>
    </lineage>
</organism>
<dbReference type="GO" id="GO:0046872">
    <property type="term" value="F:metal ion binding"/>
    <property type="evidence" value="ECO:0007669"/>
    <property type="project" value="InterPro"/>
</dbReference>
<feature type="signal peptide" evidence="2">
    <location>
        <begin position="1"/>
        <end position="28"/>
    </location>
</feature>
<sequence length="920" mass="101851">MKQRSYWKFRLYTACFAFFLCFSQLVVAQDGAESGIDIPYTKYVLDNGLTLIVHEDHKAPIVAVNIWYHVGSKNEKPGKTGFAHLFEHLMFNGSENYNDDYFKPFEEVGATDMNGTTNYDRTNYFENVPVSALDMALWMESDRMGHLVAAIDTAKLNEQRGVVQNEKRQGENQPYAVVRQLMADNCFPAGHPYSWTVIGSMDDLDAASLDDVHEWFKSYYGAANAVVVIAGDIDAEAAYEKVKNYFGDIPSGPPVATPKKNIAKRSGTIRASVEDRVPQARIYKTWNVPAWGSQEANDLDLISDILAKGKTSRLYKRLVIDDQIATDVASYIDAREIAGLFQIFATAKPGEDLAKVEQAIDEELARFLKDGPTETELKRVKAQYMSGYIRGIERIGGFGGKSDILASSQVYGGSPDYYKNNLKEIEAATPGSLLATAQKWLSDGVYVLEVHPFPTYKTDETTVDRSKLPATGEAPDAVFPEIQRKTLSNGLKVVLAERHSIPVVNFNLMVDAGYAADQFGLPGTASLAMNMLDEGTKKRDVLQINDELAMLGAQLSSGSDLDNSFVSLSSMKMNLDASLDIYADIILNPAFPEKEYARLQKQQLARIQQEKSSPFSMALRLFPGYLYGANHAYGNSFTGSGTEASVTEMTVDDLVKFHNDWFKPNNATLIVVGDITMDEVVPKLEKLFANWKSGEVPVKNIGKVELPEHSVVYLMDKPGAQQSVILSGNVAPPKSDPDDIAMTMMNSILGGTFTSRLNMNLREDKHWSYGAGSVLLDAKGQRLFVAYAPVQTDKTKESIQEIKKELVGIKSDNPATATELDKVQKNEILSLPGSWETAGAVSRSIVNMEEYGLPQDYYLTYAGKIKNLNLNDITVAENKVLYPNQMVWIVVGDREKVEPGLKELGFDEIKLIDPDGNPVE</sequence>
<dbReference type="InterPro" id="IPR011249">
    <property type="entry name" value="Metalloenz_LuxS/M16"/>
</dbReference>
<feature type="domain" description="Peptidase M16 N-terminal" evidence="3">
    <location>
        <begin position="53"/>
        <end position="182"/>
    </location>
</feature>
<dbReference type="OrthoDB" id="9811314at2"/>
<dbReference type="Gene3D" id="3.30.830.10">
    <property type="entry name" value="Metalloenzyme, LuxS/M16 peptidase-like"/>
    <property type="match status" value="4"/>
</dbReference>
<dbReference type="InterPro" id="IPR050361">
    <property type="entry name" value="MPP/UQCRC_Complex"/>
</dbReference>
<dbReference type="EMBL" id="RAPN01000001">
    <property type="protein sequence ID" value="RKD91877.1"/>
    <property type="molecule type" value="Genomic_DNA"/>
</dbReference>
<feature type="domain" description="Peptidase M16 C-terminal" evidence="4">
    <location>
        <begin position="208"/>
        <end position="384"/>
    </location>
</feature>
<keyword evidence="2" id="KW-0732">Signal</keyword>
<dbReference type="Pfam" id="PF00675">
    <property type="entry name" value="Peptidase_M16"/>
    <property type="match status" value="2"/>
</dbReference>
<feature type="chain" id="PRO_5019335468" evidence="2">
    <location>
        <begin position="29"/>
        <end position="920"/>
    </location>
</feature>
<dbReference type="RefSeq" id="WP_120273142.1">
    <property type="nucleotide sequence ID" value="NZ_RAPN01000001.1"/>
</dbReference>
<keyword evidence="5" id="KW-0378">Hydrolase</keyword>
<evidence type="ECO:0000256" key="2">
    <source>
        <dbReference type="SAM" id="SignalP"/>
    </source>
</evidence>
<dbReference type="Proteomes" id="UP000283387">
    <property type="component" value="Unassembled WGS sequence"/>
</dbReference>
<dbReference type="InterPro" id="IPR011765">
    <property type="entry name" value="Pept_M16_N"/>
</dbReference>
<evidence type="ECO:0000256" key="1">
    <source>
        <dbReference type="ARBA" id="ARBA00007261"/>
    </source>
</evidence>
<dbReference type="PANTHER" id="PTHR11851">
    <property type="entry name" value="METALLOPROTEASE"/>
    <property type="match status" value="1"/>
</dbReference>
<dbReference type="InterPro" id="IPR007863">
    <property type="entry name" value="Peptidase_M16_C"/>
</dbReference>
<gene>
    <name evidence="5" type="ORF">BC643_2245</name>
</gene>
<dbReference type="SUPFAM" id="SSF63411">
    <property type="entry name" value="LuxS/MPP-like metallohydrolase"/>
    <property type="match status" value="4"/>
</dbReference>
<keyword evidence="5" id="KW-0645">Protease</keyword>
<comment type="caution">
    <text evidence="5">The sequence shown here is derived from an EMBL/GenBank/DDBJ whole genome shotgun (WGS) entry which is preliminary data.</text>
</comment>
<reference evidence="5 6" key="1">
    <citation type="submission" date="2018-09" db="EMBL/GenBank/DDBJ databases">
        <title>Genomic Encyclopedia of Archaeal and Bacterial Type Strains, Phase II (KMG-II): from individual species to whole genera.</title>
        <authorList>
            <person name="Goeker M."/>
        </authorList>
    </citation>
    <scope>NUCLEOTIDE SEQUENCE [LARGE SCALE GENOMIC DNA]</scope>
    <source>
        <strain evidence="5 6">DSM 27148</strain>
    </source>
</reference>
<feature type="domain" description="Peptidase M16 N-terminal" evidence="3">
    <location>
        <begin position="492"/>
        <end position="613"/>
    </location>
</feature>
<dbReference type="GO" id="GO:0006508">
    <property type="term" value="P:proteolysis"/>
    <property type="evidence" value="ECO:0007669"/>
    <property type="project" value="UniProtKB-KW"/>
</dbReference>
<evidence type="ECO:0000313" key="6">
    <source>
        <dbReference type="Proteomes" id="UP000283387"/>
    </source>
</evidence>
<evidence type="ECO:0000259" key="4">
    <source>
        <dbReference type="Pfam" id="PF05193"/>
    </source>
</evidence>
<dbReference type="AlphaFoldDB" id="A0A419W8S7"/>
<feature type="domain" description="Peptidase M16 C-terminal" evidence="4">
    <location>
        <begin position="649"/>
        <end position="826"/>
    </location>
</feature>